<evidence type="ECO:0000256" key="3">
    <source>
        <dbReference type="ARBA" id="ARBA00022989"/>
    </source>
</evidence>
<dbReference type="Proteomes" id="UP000001887">
    <property type="component" value="Chromosome"/>
</dbReference>
<dbReference type="GO" id="GO:0016020">
    <property type="term" value="C:membrane"/>
    <property type="evidence" value="ECO:0007669"/>
    <property type="project" value="UniProtKB-SubCell"/>
</dbReference>
<dbReference type="GO" id="GO:0008137">
    <property type="term" value="F:NADH dehydrogenase (ubiquinone) activity"/>
    <property type="evidence" value="ECO:0007669"/>
    <property type="project" value="InterPro"/>
</dbReference>
<feature type="domain" description="NADH:quinone oxidoreductase/Mrp antiporter transmembrane" evidence="8">
    <location>
        <begin position="149"/>
        <end position="402"/>
    </location>
</feature>
<dbReference type="GO" id="GO:0015990">
    <property type="term" value="P:electron transport coupled proton transport"/>
    <property type="evidence" value="ECO:0007669"/>
    <property type="project" value="TreeGrafter"/>
</dbReference>
<keyword evidence="11" id="KW-1185">Reference proteome</keyword>
<proteinExistence type="predicted"/>
<dbReference type="GO" id="GO:0003954">
    <property type="term" value="F:NADH dehydrogenase activity"/>
    <property type="evidence" value="ECO:0007669"/>
    <property type="project" value="TreeGrafter"/>
</dbReference>
<dbReference type="InterPro" id="IPR003945">
    <property type="entry name" value="NU5C-like"/>
</dbReference>
<dbReference type="eggNOG" id="COG1009">
    <property type="taxonomic scope" value="Bacteria"/>
</dbReference>
<dbReference type="PRINTS" id="PR01434">
    <property type="entry name" value="NADHDHGNASE5"/>
</dbReference>
<evidence type="ECO:0000259" key="8">
    <source>
        <dbReference type="Pfam" id="PF00361"/>
    </source>
</evidence>
<dbReference type="STRING" id="530564.Psta_3078"/>
<feature type="domain" description="NADH-Ubiquinone oxidoreductase (complex I) chain 5 N-terminal" evidence="9">
    <location>
        <begin position="78"/>
        <end position="128"/>
    </location>
</feature>
<evidence type="ECO:0000256" key="6">
    <source>
        <dbReference type="SAM" id="MobiDB-lite"/>
    </source>
</evidence>
<feature type="transmembrane region" description="Helical" evidence="7">
    <location>
        <begin position="127"/>
        <end position="145"/>
    </location>
</feature>
<dbReference type="GO" id="GO:0012505">
    <property type="term" value="C:endomembrane system"/>
    <property type="evidence" value="ECO:0007669"/>
    <property type="project" value="UniProtKB-SubCell"/>
</dbReference>
<name>D2R9J2_PIRSD</name>
<feature type="transmembrane region" description="Helical" evidence="7">
    <location>
        <begin position="151"/>
        <end position="169"/>
    </location>
</feature>
<feature type="transmembrane region" description="Helical" evidence="7">
    <location>
        <begin position="268"/>
        <end position="286"/>
    </location>
</feature>
<comment type="subcellular location">
    <subcellularLocation>
        <location evidence="1">Endomembrane system</location>
        <topology evidence="1">Multi-pass membrane protein</topology>
    </subcellularLocation>
    <subcellularLocation>
        <location evidence="5">Membrane</location>
        <topology evidence="5">Multi-pass membrane protein</topology>
    </subcellularLocation>
</comment>
<evidence type="ECO:0000256" key="4">
    <source>
        <dbReference type="ARBA" id="ARBA00023136"/>
    </source>
</evidence>
<reference evidence="10 11" key="1">
    <citation type="journal article" date="2009" name="Stand. Genomic Sci.">
        <title>Complete genome sequence of Pirellula staleyi type strain (ATCC 27377).</title>
        <authorList>
            <person name="Clum A."/>
            <person name="Tindall B.J."/>
            <person name="Sikorski J."/>
            <person name="Ivanova N."/>
            <person name="Mavrommatis K."/>
            <person name="Lucas S."/>
            <person name="Glavina del Rio T."/>
            <person name="Nolan M."/>
            <person name="Chen F."/>
            <person name="Tice H."/>
            <person name="Pitluck S."/>
            <person name="Cheng J.F."/>
            <person name="Chertkov O."/>
            <person name="Brettin T."/>
            <person name="Han C."/>
            <person name="Detter J.C."/>
            <person name="Kuske C."/>
            <person name="Bruce D."/>
            <person name="Goodwin L."/>
            <person name="Ovchinikova G."/>
            <person name="Pati A."/>
            <person name="Mikhailova N."/>
            <person name="Chen A."/>
            <person name="Palaniappan K."/>
            <person name="Land M."/>
            <person name="Hauser L."/>
            <person name="Chang Y.J."/>
            <person name="Jeffries C.D."/>
            <person name="Chain P."/>
            <person name="Rohde M."/>
            <person name="Goker M."/>
            <person name="Bristow J."/>
            <person name="Eisen J.A."/>
            <person name="Markowitz V."/>
            <person name="Hugenholtz P."/>
            <person name="Kyrpides N.C."/>
            <person name="Klenk H.P."/>
            <person name="Lapidus A."/>
        </authorList>
    </citation>
    <scope>NUCLEOTIDE SEQUENCE [LARGE SCALE GENOMIC DNA]</scope>
    <source>
        <strain evidence="11">ATCC 27377 / DSM 6068 / ICPB 4128</strain>
    </source>
</reference>
<feature type="transmembrane region" description="Helical" evidence="7">
    <location>
        <begin position="292"/>
        <end position="313"/>
    </location>
</feature>
<gene>
    <name evidence="10" type="ordered locus">Psta_3078</name>
</gene>
<feature type="region of interest" description="Disordered" evidence="6">
    <location>
        <begin position="460"/>
        <end position="483"/>
    </location>
</feature>
<dbReference type="AlphaFoldDB" id="D2R9J2"/>
<organism evidence="10 11">
    <name type="scientific">Pirellula staleyi (strain ATCC 27377 / DSM 6068 / ICPB 4128)</name>
    <name type="common">Pirella staleyi</name>
    <dbReference type="NCBI Taxonomy" id="530564"/>
    <lineage>
        <taxon>Bacteria</taxon>
        <taxon>Pseudomonadati</taxon>
        <taxon>Planctomycetota</taxon>
        <taxon>Planctomycetia</taxon>
        <taxon>Pirellulales</taxon>
        <taxon>Pirellulaceae</taxon>
        <taxon>Pirellula</taxon>
    </lineage>
</organism>
<accession>D2R9J2</accession>
<keyword evidence="4 7" id="KW-0472">Membrane</keyword>
<dbReference type="PANTHER" id="PTHR42829:SF2">
    <property type="entry name" value="NADH-UBIQUINONE OXIDOREDUCTASE CHAIN 5"/>
    <property type="match status" value="1"/>
</dbReference>
<dbReference type="Pfam" id="PF00361">
    <property type="entry name" value="Proton_antipo_M"/>
    <property type="match status" value="1"/>
</dbReference>
<dbReference type="GO" id="GO:0042773">
    <property type="term" value="P:ATP synthesis coupled electron transport"/>
    <property type="evidence" value="ECO:0007669"/>
    <property type="project" value="InterPro"/>
</dbReference>
<feature type="transmembrane region" description="Helical" evidence="7">
    <location>
        <begin position="232"/>
        <end position="256"/>
    </location>
</feature>
<keyword evidence="3 7" id="KW-1133">Transmembrane helix</keyword>
<dbReference type="EC" id="1.6.5.11" evidence="10"/>
<protein>
    <submittedName>
        <fullName evidence="10">NADH dehydrogenase (Quinone)</fullName>
        <ecNumber evidence="10">1.6.5.11</ecNumber>
    </submittedName>
</protein>
<dbReference type="PANTHER" id="PTHR42829">
    <property type="entry name" value="NADH-UBIQUINONE OXIDOREDUCTASE CHAIN 5"/>
    <property type="match status" value="1"/>
</dbReference>
<feature type="transmembrane region" description="Helical" evidence="7">
    <location>
        <begin position="181"/>
        <end position="202"/>
    </location>
</feature>
<evidence type="ECO:0000256" key="5">
    <source>
        <dbReference type="RuleBase" id="RU000320"/>
    </source>
</evidence>
<evidence type="ECO:0000256" key="7">
    <source>
        <dbReference type="SAM" id="Phobius"/>
    </source>
</evidence>
<dbReference type="KEGG" id="psl:Psta_3078"/>
<dbReference type="InterPro" id="IPR001516">
    <property type="entry name" value="Proton_antipo_N"/>
</dbReference>
<dbReference type="EMBL" id="CP001848">
    <property type="protein sequence ID" value="ADB17742.1"/>
    <property type="molecule type" value="Genomic_DNA"/>
</dbReference>
<dbReference type="HOGENOM" id="CLU_007100_0_4_0"/>
<dbReference type="InterPro" id="IPR001750">
    <property type="entry name" value="ND/Mrp_TM"/>
</dbReference>
<feature type="transmembrane region" description="Helical" evidence="7">
    <location>
        <begin position="6"/>
        <end position="31"/>
    </location>
</feature>
<dbReference type="OrthoDB" id="9807568at2"/>
<feature type="transmembrane region" description="Helical" evidence="7">
    <location>
        <begin position="95"/>
        <end position="115"/>
    </location>
</feature>
<keyword evidence="2 5" id="KW-0812">Transmembrane</keyword>
<evidence type="ECO:0000259" key="9">
    <source>
        <dbReference type="Pfam" id="PF00662"/>
    </source>
</evidence>
<evidence type="ECO:0000313" key="11">
    <source>
        <dbReference type="Proteomes" id="UP000001887"/>
    </source>
</evidence>
<sequence length="483" mass="52963" precursor="true">MFTDENIFTALGMIVVAAPLLMVVVMGVMTLASSPLSERATNLLCQICTVVGLVASLGVLILMLSWGPRNVEVYVGQWVEVSEFHFDVKFVFDRLSVPFAILTFVLCGVIGGFASRYMHREPGYNRFFFLYSLFMLGMIVASLAGTIETLFTGWELVGISSALLVGFFHERAAPVRNGLRVWCVYRISDAALLIASVLMHHLHGHGDFQDLLGATGAVSWPAGHVDLPTQSLLIVGAMLLIAAAGKSALVPFSGWLPRAMEGPTPSSAVFYGALSVHLGAFLLLRISPLLDASLTLSLAVLAIGLITAAFASFAGRVQTDIKSALSFASLTQVGLIVATIGLGYFWQPLRYVALVHILGHACFRTLQFIRAPSLLYDYGTLENALGSRLARQSPASIWWLPVSARVWMYRLAIEKGYLDSWLITLFVNPFLDTLRFCDRLERRWTTFFGSDEKENMVDHASVTSAETTPAEPLMNEPQLEKSR</sequence>
<feature type="transmembrane region" description="Helical" evidence="7">
    <location>
        <begin position="43"/>
        <end position="66"/>
    </location>
</feature>
<dbReference type="Pfam" id="PF00662">
    <property type="entry name" value="Proton_antipo_N"/>
    <property type="match status" value="1"/>
</dbReference>
<feature type="transmembrane region" description="Helical" evidence="7">
    <location>
        <begin position="325"/>
        <end position="346"/>
    </location>
</feature>
<evidence type="ECO:0000256" key="1">
    <source>
        <dbReference type="ARBA" id="ARBA00004127"/>
    </source>
</evidence>
<evidence type="ECO:0000313" key="10">
    <source>
        <dbReference type="EMBL" id="ADB17742.1"/>
    </source>
</evidence>
<evidence type="ECO:0000256" key="2">
    <source>
        <dbReference type="ARBA" id="ARBA00022692"/>
    </source>
</evidence>
<keyword evidence="10" id="KW-0560">Oxidoreductase</keyword>